<evidence type="ECO:0000256" key="5">
    <source>
        <dbReference type="SAM" id="MobiDB-lite"/>
    </source>
</evidence>
<gene>
    <name evidence="6" type="ORF">MEQU1_003371</name>
</gene>
<name>A0AAF0J1N7_9BASI</name>
<dbReference type="InterPro" id="IPR007811">
    <property type="entry name" value="RPC4"/>
</dbReference>
<dbReference type="Pfam" id="PF05132">
    <property type="entry name" value="RNA_pol_Rpc4"/>
    <property type="match status" value="1"/>
</dbReference>
<organism evidence="6 7">
    <name type="scientific">Malassezia equina</name>
    <dbReference type="NCBI Taxonomy" id="1381935"/>
    <lineage>
        <taxon>Eukaryota</taxon>
        <taxon>Fungi</taxon>
        <taxon>Dikarya</taxon>
        <taxon>Basidiomycota</taxon>
        <taxon>Ustilaginomycotina</taxon>
        <taxon>Malasseziomycetes</taxon>
        <taxon>Malasseziales</taxon>
        <taxon>Malasseziaceae</taxon>
        <taxon>Malassezia</taxon>
    </lineage>
</organism>
<keyword evidence="3" id="KW-0804">Transcription</keyword>
<dbReference type="GO" id="GO:0042797">
    <property type="term" value="P:tRNA transcription by RNA polymerase III"/>
    <property type="evidence" value="ECO:0007669"/>
    <property type="project" value="TreeGrafter"/>
</dbReference>
<evidence type="ECO:0000256" key="4">
    <source>
        <dbReference type="ARBA" id="ARBA00023242"/>
    </source>
</evidence>
<evidence type="ECO:0000313" key="6">
    <source>
        <dbReference type="EMBL" id="WFD24668.1"/>
    </source>
</evidence>
<keyword evidence="2" id="KW-0240">DNA-directed RNA polymerase</keyword>
<evidence type="ECO:0008006" key="8">
    <source>
        <dbReference type="Google" id="ProtNLM"/>
    </source>
</evidence>
<dbReference type="GO" id="GO:0003677">
    <property type="term" value="F:DNA binding"/>
    <property type="evidence" value="ECO:0007669"/>
    <property type="project" value="InterPro"/>
</dbReference>
<dbReference type="PANTHER" id="PTHR13408">
    <property type="entry name" value="DNA-DIRECTED RNA POLYMERASE III"/>
    <property type="match status" value="1"/>
</dbReference>
<protein>
    <recommendedName>
        <fullName evidence="8">DNA-directed RNA polymerase III subunit RPC4</fullName>
    </recommendedName>
</protein>
<dbReference type="EMBL" id="CP119906">
    <property type="protein sequence ID" value="WFD24668.1"/>
    <property type="molecule type" value="Genomic_DNA"/>
</dbReference>
<feature type="compositionally biased region" description="Low complexity" evidence="5">
    <location>
        <begin position="8"/>
        <end position="21"/>
    </location>
</feature>
<reference evidence="6" key="1">
    <citation type="submission" date="2023-03" db="EMBL/GenBank/DDBJ databases">
        <title>Mating type loci evolution in Malassezia.</title>
        <authorList>
            <person name="Coelho M.A."/>
        </authorList>
    </citation>
    <scope>NUCLEOTIDE SEQUENCE</scope>
    <source>
        <strain evidence="6">CBS 12830</strain>
    </source>
</reference>
<dbReference type="AlphaFoldDB" id="A0AAF0J1N7"/>
<sequence length="244" mass="25532">MTATGPFALGAAQSSSTTSTRRAAALAATLSATTPSSVPMATASPALGAGVEARGVDIDHVHELDDMAPQSLMQAPPSMKREPSPTKVEPMDSTPDVNESQALDLSDNEDDAEENMSSFLSSSLQSGQPSGKLFLFQFPQTHLAFQRADAPVDEAAPKAENGTPPASEGHIGHLDVYPSGRMVLRIGDLPYDVGGGSESSFLQQVVLLDAERQSAECLGELSGKVVVTPQLDALMERVRMDAAP</sequence>
<dbReference type="Proteomes" id="UP001214415">
    <property type="component" value="Chromosome 7"/>
</dbReference>
<feature type="region of interest" description="Disordered" evidence="5">
    <location>
        <begin position="67"/>
        <end position="124"/>
    </location>
</feature>
<evidence type="ECO:0000256" key="2">
    <source>
        <dbReference type="ARBA" id="ARBA00022478"/>
    </source>
</evidence>
<keyword evidence="4" id="KW-0539">Nucleus</keyword>
<accession>A0AAF0J1N7</accession>
<comment type="subcellular location">
    <subcellularLocation>
        <location evidence="1">Nucleus</location>
    </subcellularLocation>
</comment>
<proteinExistence type="predicted"/>
<keyword evidence="7" id="KW-1185">Reference proteome</keyword>
<evidence type="ECO:0000256" key="1">
    <source>
        <dbReference type="ARBA" id="ARBA00004123"/>
    </source>
</evidence>
<evidence type="ECO:0000313" key="7">
    <source>
        <dbReference type="Proteomes" id="UP001214415"/>
    </source>
</evidence>
<evidence type="ECO:0000256" key="3">
    <source>
        <dbReference type="ARBA" id="ARBA00023163"/>
    </source>
</evidence>
<dbReference type="GO" id="GO:0005666">
    <property type="term" value="C:RNA polymerase III complex"/>
    <property type="evidence" value="ECO:0007669"/>
    <property type="project" value="InterPro"/>
</dbReference>
<feature type="region of interest" description="Disordered" evidence="5">
    <location>
        <begin position="1"/>
        <end position="21"/>
    </location>
</feature>
<dbReference type="PANTHER" id="PTHR13408:SF0">
    <property type="entry name" value="DNA-DIRECTED RNA POLYMERASE III SUBUNIT RPC4"/>
    <property type="match status" value="1"/>
</dbReference>